<dbReference type="SUPFAM" id="SSF56784">
    <property type="entry name" value="HAD-like"/>
    <property type="match status" value="1"/>
</dbReference>
<evidence type="ECO:0000313" key="1">
    <source>
        <dbReference type="Ensembl" id="ENSNMLP00000007819.1"/>
    </source>
</evidence>
<dbReference type="NCBIfam" id="TIGR01456">
    <property type="entry name" value="CECR5"/>
    <property type="match status" value="1"/>
</dbReference>
<dbReference type="InterPro" id="IPR006357">
    <property type="entry name" value="HAD-SF_hydro_IIA"/>
</dbReference>
<organism evidence="1 2">
    <name type="scientific">Neogobius melanostomus</name>
    <name type="common">round goby</name>
    <dbReference type="NCBI Taxonomy" id="47308"/>
    <lineage>
        <taxon>Eukaryota</taxon>
        <taxon>Metazoa</taxon>
        <taxon>Chordata</taxon>
        <taxon>Craniata</taxon>
        <taxon>Vertebrata</taxon>
        <taxon>Euteleostomi</taxon>
        <taxon>Actinopterygii</taxon>
        <taxon>Neopterygii</taxon>
        <taxon>Teleostei</taxon>
        <taxon>Neoteleostei</taxon>
        <taxon>Acanthomorphata</taxon>
        <taxon>Gobiaria</taxon>
        <taxon>Gobiiformes</taxon>
        <taxon>Gobioidei</taxon>
        <taxon>Gobiidae</taxon>
        <taxon>Benthophilinae</taxon>
        <taxon>Neogobiini</taxon>
        <taxon>Neogobius</taxon>
    </lineage>
</organism>
<dbReference type="InterPro" id="IPR050324">
    <property type="entry name" value="CDP-alcohol_PTase-I"/>
</dbReference>
<keyword evidence="2" id="KW-1185">Reference proteome</keyword>
<dbReference type="GO" id="GO:0005739">
    <property type="term" value="C:mitochondrion"/>
    <property type="evidence" value="ECO:0007669"/>
    <property type="project" value="TreeGrafter"/>
</dbReference>
<dbReference type="NCBIfam" id="TIGR01460">
    <property type="entry name" value="HAD-SF-IIA"/>
    <property type="match status" value="1"/>
</dbReference>
<dbReference type="PANTHER" id="PTHR14269:SF43">
    <property type="entry name" value="HALOACID DEHALOGENASE-LIKE HYDROLASE DOMAIN-CONTAINING 5"/>
    <property type="match status" value="1"/>
</dbReference>
<dbReference type="Ensembl" id="ENSNMLT00000008889.1">
    <property type="protein sequence ID" value="ENSNMLP00000007819.1"/>
    <property type="gene ID" value="ENSNMLG00000005554.1"/>
</dbReference>
<reference evidence="1" key="1">
    <citation type="submission" date="2025-08" db="UniProtKB">
        <authorList>
            <consortium name="Ensembl"/>
        </authorList>
    </citation>
    <scope>IDENTIFICATION</scope>
</reference>
<evidence type="ECO:0008006" key="3">
    <source>
        <dbReference type="Google" id="ProtNLM"/>
    </source>
</evidence>
<dbReference type="Proteomes" id="UP000694523">
    <property type="component" value="Unplaced"/>
</dbReference>
<reference evidence="1" key="2">
    <citation type="submission" date="2025-09" db="UniProtKB">
        <authorList>
            <consortium name="Ensembl"/>
        </authorList>
    </citation>
    <scope>IDENTIFICATION</scope>
</reference>
<sequence>MFLSELGRVDAYLSGLCACPQSRKTTKDVVSIWPLPAYSYSSKRGAGLLLDVDGVLVRGRSVLPAARRAFKKLQLPNKDFLFPLVFVTNAGSCLREQRANQLSELLHAQVKPSQVVLSYSPLSMMRSLHQKVIMVTGQGPITEIARRLGFERVVTIDDVRKHCPLLDAVDHNPRPAQSSLQTLPQIEGVLLFGEPTHWESHLQLLIDVILTNGSPGSAHLPMCPNPQLPIIICNPDLLWKSPARAPGTLFIFYQ</sequence>
<dbReference type="InterPro" id="IPR036412">
    <property type="entry name" value="HAD-like_sf"/>
</dbReference>
<dbReference type="InterPro" id="IPR023214">
    <property type="entry name" value="HAD_sf"/>
</dbReference>
<dbReference type="AlphaFoldDB" id="A0A8C6SL25"/>
<proteinExistence type="predicted"/>
<dbReference type="PANTHER" id="PTHR14269">
    <property type="entry name" value="CDP-DIACYLGLYCEROL--GLYCEROL-3-PHOSPHATE 3-PHOSPHATIDYLTRANSFERASE-RELATED"/>
    <property type="match status" value="1"/>
</dbReference>
<dbReference type="InterPro" id="IPR006353">
    <property type="entry name" value="HAD-SF_hydro_IIA_CECR5"/>
</dbReference>
<name>A0A8C6SL25_9GOBI</name>
<accession>A0A8C6SL25</accession>
<protein>
    <recommendedName>
        <fullName evidence="3">Haloacid dehalogenase-like hydrolase domain-containing 5</fullName>
    </recommendedName>
</protein>
<dbReference type="GO" id="GO:0046474">
    <property type="term" value="P:glycerophospholipid biosynthetic process"/>
    <property type="evidence" value="ECO:0007669"/>
    <property type="project" value="TreeGrafter"/>
</dbReference>
<evidence type="ECO:0000313" key="2">
    <source>
        <dbReference type="Proteomes" id="UP000694523"/>
    </source>
</evidence>
<dbReference type="Pfam" id="PF13344">
    <property type="entry name" value="Hydrolase_6"/>
    <property type="match status" value="1"/>
</dbReference>
<dbReference type="Gene3D" id="3.40.50.1000">
    <property type="entry name" value="HAD superfamily/HAD-like"/>
    <property type="match status" value="1"/>
</dbReference>